<organism evidence="16 17">
    <name type="scientific">Bathymodiolus thermophilus thioautotrophic gill symbiont</name>
    <dbReference type="NCBI Taxonomy" id="2360"/>
    <lineage>
        <taxon>Bacteria</taxon>
        <taxon>Pseudomonadati</taxon>
        <taxon>Pseudomonadota</taxon>
        <taxon>Gammaproteobacteria</taxon>
        <taxon>sulfur-oxidizing symbionts</taxon>
    </lineage>
</organism>
<dbReference type="Proteomes" id="UP000182798">
    <property type="component" value="Unassembled WGS sequence"/>
</dbReference>
<dbReference type="RefSeq" id="WP_071563706.1">
    <property type="nucleotide sequence ID" value="NZ_MIQH01000376.1"/>
</dbReference>
<keyword evidence="13" id="KW-0472">Membrane</keyword>
<sequence length="419" mass="47356">MNQTLYNLIGYLLLPIMLLRLFFKGLTTPAYGKRIGERLGFVSSIPEGVIWVHCVSVGEFRAATVLIDALIKQYPQYQILITSTTPTGSQAIQDTYQKKVLHYYFPFDLPLIVNRYVKKINPKICILLETEIWPSLFYTLHKNKIPSLLVNARLSPRSLERYQKFAPKLAKKTLNKLNVIATQNQNSAQRFIKLGANKDKVMMAGNIKFELNPTVNKAISKQLNDLVGKRKVVVFASTHKGEEVQIIEAYAKQKNKIDALLIIIPRHPERFNEVYKLAQKNKINIINRSDNQVCTHCDILLGDSMGEMMNYFDVANVVFMGGSLVKTGGHNMLEPAALAKPILFGTHVFNFAEISTDLLNQNAAIQVQNADELFVKIALLLTHEETAQSLGNNAQQYLQSKQGATSKLMQKITSYHFQK</sequence>
<evidence type="ECO:0000256" key="11">
    <source>
        <dbReference type="PIRSR" id="PIRSR639901-1"/>
    </source>
</evidence>
<comment type="catalytic activity">
    <reaction evidence="10 13">
        <text>lipid IVA (E. coli) + CMP-3-deoxy-beta-D-manno-octulosonate = alpha-Kdo-(2-&gt;6)-lipid IVA (E. coli) + CMP + H(+)</text>
        <dbReference type="Rhea" id="RHEA:28066"/>
        <dbReference type="ChEBI" id="CHEBI:15378"/>
        <dbReference type="ChEBI" id="CHEBI:58603"/>
        <dbReference type="ChEBI" id="CHEBI:60364"/>
        <dbReference type="ChEBI" id="CHEBI:60377"/>
        <dbReference type="ChEBI" id="CHEBI:85987"/>
        <dbReference type="EC" id="2.4.99.12"/>
    </reaction>
</comment>
<dbReference type="GO" id="GO:0005886">
    <property type="term" value="C:plasma membrane"/>
    <property type="evidence" value="ECO:0007669"/>
    <property type="project" value="UniProtKB-SubCell"/>
</dbReference>
<keyword evidence="7 13" id="KW-0808">Transferase</keyword>
<dbReference type="InterPro" id="IPR039901">
    <property type="entry name" value="Kdotransferase"/>
</dbReference>
<evidence type="ECO:0000256" key="4">
    <source>
        <dbReference type="ARBA" id="ARBA00012621"/>
    </source>
</evidence>
<dbReference type="SUPFAM" id="SSF53756">
    <property type="entry name" value="UDP-Glycosyltransferase/glycogen phosphorylase"/>
    <property type="match status" value="1"/>
</dbReference>
<evidence type="ECO:0000256" key="13">
    <source>
        <dbReference type="RuleBase" id="RU365103"/>
    </source>
</evidence>
<keyword evidence="6" id="KW-0997">Cell inner membrane</keyword>
<evidence type="ECO:0000256" key="8">
    <source>
        <dbReference type="ARBA" id="ARBA00022968"/>
    </source>
</evidence>
<feature type="domain" description="3-deoxy-D-manno-octulosonic-acid transferase N-terminal" evidence="15">
    <location>
        <begin position="33"/>
        <end position="210"/>
    </location>
</feature>
<dbReference type="GO" id="GO:0009244">
    <property type="term" value="P:lipopolysaccharide core region biosynthetic process"/>
    <property type="evidence" value="ECO:0007669"/>
    <property type="project" value="UniProtKB-UniRule"/>
</dbReference>
<keyword evidence="13" id="KW-1133">Transmembrane helix</keyword>
<gene>
    <name evidence="16" type="ORF">BGC33_12925</name>
</gene>
<feature type="active site" description="Proton acceptor" evidence="11">
    <location>
        <position position="59"/>
    </location>
</feature>
<evidence type="ECO:0000256" key="1">
    <source>
        <dbReference type="ARBA" id="ARBA00004388"/>
    </source>
</evidence>
<feature type="transmembrane region" description="Helical" evidence="13">
    <location>
        <begin position="6"/>
        <end position="23"/>
    </location>
</feature>
<dbReference type="Pfam" id="PF04413">
    <property type="entry name" value="Glycos_transf_N"/>
    <property type="match status" value="1"/>
</dbReference>
<evidence type="ECO:0000256" key="2">
    <source>
        <dbReference type="ARBA" id="ARBA00004713"/>
    </source>
</evidence>
<evidence type="ECO:0000259" key="15">
    <source>
        <dbReference type="Pfam" id="PF04413"/>
    </source>
</evidence>
<keyword evidence="13" id="KW-0812">Transmembrane</keyword>
<feature type="domain" description="Glycosyl transferase family 1" evidence="14">
    <location>
        <begin position="244"/>
        <end position="396"/>
    </location>
</feature>
<comment type="function">
    <text evidence="13">Involved in lipopolysaccharide (LPS) biosynthesis. Catalyzes the transfer of 3-deoxy-D-manno-octulosonate (Kdo) residue(s) from CMP-Kdo to lipid IV(A), the tetraacyldisaccharide-1,4'-bisphosphate precursor of lipid A.</text>
</comment>
<name>A0A1J5TWU8_9GAMM</name>
<dbReference type="InterPro" id="IPR038107">
    <property type="entry name" value="Glycos_transf_N_sf"/>
</dbReference>
<dbReference type="EMBL" id="MIQH01000376">
    <property type="protein sequence ID" value="OIR25234.1"/>
    <property type="molecule type" value="Genomic_DNA"/>
</dbReference>
<accession>A0A1J5TWU8</accession>
<dbReference type="FunFam" id="3.40.50.2000:FF:000032">
    <property type="entry name" value="3-deoxy-D-manno-octulosonic acid transferase"/>
    <property type="match status" value="1"/>
</dbReference>
<dbReference type="EC" id="2.4.99.12" evidence="4 13"/>
<comment type="similarity">
    <text evidence="3">Belongs to the glycosyltransferase group 1 family. Glycosyltransferase 30 subfamily.</text>
</comment>
<comment type="pathway">
    <text evidence="2 13">Bacterial outer membrane biogenesis; LPS core biosynthesis.</text>
</comment>
<evidence type="ECO:0000313" key="16">
    <source>
        <dbReference type="EMBL" id="OIR25234.1"/>
    </source>
</evidence>
<keyword evidence="13" id="KW-1003">Cell membrane</keyword>
<dbReference type="InterPro" id="IPR007507">
    <property type="entry name" value="Glycos_transf_N"/>
</dbReference>
<evidence type="ECO:0000256" key="12">
    <source>
        <dbReference type="PIRSR" id="PIRSR639901-2"/>
    </source>
</evidence>
<dbReference type="AlphaFoldDB" id="A0A1J5TWU8"/>
<evidence type="ECO:0000256" key="6">
    <source>
        <dbReference type="ARBA" id="ARBA00022519"/>
    </source>
</evidence>
<feature type="site" description="Transition state stabilizer" evidence="12">
    <location>
        <position position="208"/>
    </location>
</feature>
<dbReference type="PANTHER" id="PTHR42755:SF1">
    <property type="entry name" value="3-DEOXY-D-MANNO-OCTULOSONIC ACID TRANSFERASE, MITOCHONDRIAL-RELATED"/>
    <property type="match status" value="1"/>
</dbReference>
<evidence type="ECO:0000259" key="14">
    <source>
        <dbReference type="Pfam" id="PF00534"/>
    </source>
</evidence>
<dbReference type="GO" id="GO:0009245">
    <property type="term" value="P:lipid A biosynthetic process"/>
    <property type="evidence" value="ECO:0007669"/>
    <property type="project" value="TreeGrafter"/>
</dbReference>
<evidence type="ECO:0000256" key="9">
    <source>
        <dbReference type="ARBA" id="ARBA00031445"/>
    </source>
</evidence>
<dbReference type="PANTHER" id="PTHR42755">
    <property type="entry name" value="3-DEOXY-MANNO-OCTULOSONATE CYTIDYLYLTRANSFERASE"/>
    <property type="match status" value="1"/>
</dbReference>
<evidence type="ECO:0000256" key="3">
    <source>
        <dbReference type="ARBA" id="ARBA00006380"/>
    </source>
</evidence>
<dbReference type="Pfam" id="PF00534">
    <property type="entry name" value="Glycos_transf_1"/>
    <property type="match status" value="1"/>
</dbReference>
<dbReference type="UniPathway" id="UPA00958"/>
<comment type="caution">
    <text evidence="16">The sequence shown here is derived from an EMBL/GenBank/DDBJ whole genome shotgun (WGS) entry which is preliminary data.</text>
</comment>
<evidence type="ECO:0000313" key="17">
    <source>
        <dbReference type="Proteomes" id="UP000182798"/>
    </source>
</evidence>
<keyword evidence="8" id="KW-0735">Signal-anchor</keyword>
<proteinExistence type="inferred from homology"/>
<dbReference type="Gene3D" id="3.40.50.11720">
    <property type="entry name" value="3-Deoxy-D-manno-octulosonic-acid transferase, N-terminal domain"/>
    <property type="match status" value="1"/>
</dbReference>
<comment type="subcellular location">
    <subcellularLocation>
        <location evidence="1">Cell inner membrane</location>
        <topology evidence="1">Single-pass membrane protein</topology>
        <orientation evidence="1">Cytoplasmic side</orientation>
    </subcellularLocation>
    <subcellularLocation>
        <location evidence="13">Cell membrane</location>
    </subcellularLocation>
</comment>
<evidence type="ECO:0000256" key="10">
    <source>
        <dbReference type="ARBA" id="ARBA00049183"/>
    </source>
</evidence>
<dbReference type="GO" id="GO:0043842">
    <property type="term" value="F:Kdo transferase activity"/>
    <property type="evidence" value="ECO:0007669"/>
    <property type="project" value="UniProtKB-EC"/>
</dbReference>
<dbReference type="Gene3D" id="3.40.50.2000">
    <property type="entry name" value="Glycogen Phosphorylase B"/>
    <property type="match status" value="1"/>
</dbReference>
<dbReference type="OrthoDB" id="9789797at2"/>
<evidence type="ECO:0000256" key="7">
    <source>
        <dbReference type="ARBA" id="ARBA00022679"/>
    </source>
</evidence>
<keyword evidence="13" id="KW-0448">Lipopolysaccharide biosynthesis</keyword>
<dbReference type="FunFam" id="3.40.50.11720:FF:000001">
    <property type="entry name" value="3-deoxy-D-manno-octulosonic acid transferase"/>
    <property type="match status" value="1"/>
</dbReference>
<dbReference type="InterPro" id="IPR001296">
    <property type="entry name" value="Glyco_trans_1"/>
</dbReference>
<feature type="site" description="Transition state stabilizer" evidence="12">
    <location>
        <position position="129"/>
    </location>
</feature>
<reference evidence="17" key="1">
    <citation type="submission" date="2016-09" db="EMBL/GenBank/DDBJ databases">
        <title>Genome Sequence of Bathymodiolus thermophilus sulfur-oxidizing gill endosymbiont.</title>
        <authorList>
            <person name="Ponnudurai R."/>
            <person name="Kleiner M."/>
            <person name="Sayavedra L."/>
            <person name="Thuermer A."/>
            <person name="Felbeck H."/>
            <person name="Schlueter R."/>
            <person name="Schweder T."/>
            <person name="Markert S."/>
        </authorList>
    </citation>
    <scope>NUCLEOTIDE SEQUENCE [LARGE SCALE GENOMIC DNA]</scope>
    <source>
        <strain evidence="17">BAT/CrabSpa'14</strain>
    </source>
</reference>
<dbReference type="NCBIfam" id="NF004388">
    <property type="entry name" value="PRK05749.1-4"/>
    <property type="match status" value="1"/>
</dbReference>
<evidence type="ECO:0000256" key="5">
    <source>
        <dbReference type="ARBA" id="ARBA00019077"/>
    </source>
</evidence>
<protein>
    <recommendedName>
        <fullName evidence="5 13">3-deoxy-D-manno-octulosonic acid transferase</fullName>
        <shortName evidence="13">Kdo transferase</shortName>
        <ecNumber evidence="4 13">2.4.99.12</ecNumber>
    </recommendedName>
    <alternativeName>
        <fullName evidence="9 13">Lipid IV(A) 3-deoxy-D-manno-octulosonic acid transferase</fullName>
    </alternativeName>
</protein>